<dbReference type="AlphaFoldDB" id="A0A6V7HJH4"/>
<gene>
    <name evidence="2" type="ORF">MHI_LOCUS950890</name>
</gene>
<sequence>PKSSNGTNHHVDQEQREESIERKDIENFHKADRTCTESTLFSPSSHHSKSFTSSGWTLANDRITGGKMGIRIDAVGENRCFSSDRSSLVGNQGSNFTSKFPKSPIPFSLAGGNISILASGILTTTGKRNPY</sequence>
<dbReference type="EMBL" id="CAJDYZ010012325">
    <property type="protein sequence ID" value="CAD1480616.1"/>
    <property type="molecule type" value="Genomic_DNA"/>
</dbReference>
<protein>
    <submittedName>
        <fullName evidence="2">Uncharacterized protein</fullName>
    </submittedName>
</protein>
<feature type="non-terminal residue" evidence="2">
    <location>
        <position position="1"/>
    </location>
</feature>
<feature type="compositionally biased region" description="Basic and acidic residues" evidence="1">
    <location>
        <begin position="9"/>
        <end position="35"/>
    </location>
</feature>
<proteinExistence type="predicted"/>
<evidence type="ECO:0000313" key="3">
    <source>
        <dbReference type="Proteomes" id="UP000752696"/>
    </source>
</evidence>
<accession>A0A6V7HJH4</accession>
<feature type="region of interest" description="Disordered" evidence="1">
    <location>
        <begin position="1"/>
        <end position="57"/>
    </location>
</feature>
<reference evidence="2" key="1">
    <citation type="submission" date="2020-07" db="EMBL/GenBank/DDBJ databases">
        <authorList>
            <person name="Nazaruddin N."/>
        </authorList>
    </citation>
    <scope>NUCLEOTIDE SEQUENCE</scope>
</reference>
<organism evidence="2 3">
    <name type="scientific">Heterotrigona itama</name>
    <dbReference type="NCBI Taxonomy" id="395501"/>
    <lineage>
        <taxon>Eukaryota</taxon>
        <taxon>Metazoa</taxon>
        <taxon>Ecdysozoa</taxon>
        <taxon>Arthropoda</taxon>
        <taxon>Hexapoda</taxon>
        <taxon>Insecta</taxon>
        <taxon>Pterygota</taxon>
        <taxon>Neoptera</taxon>
        <taxon>Endopterygota</taxon>
        <taxon>Hymenoptera</taxon>
        <taxon>Apocrita</taxon>
        <taxon>Aculeata</taxon>
        <taxon>Apoidea</taxon>
        <taxon>Anthophila</taxon>
        <taxon>Apidae</taxon>
        <taxon>Heterotrigona</taxon>
    </lineage>
</organism>
<feature type="compositionally biased region" description="Low complexity" evidence="1">
    <location>
        <begin position="38"/>
        <end position="54"/>
    </location>
</feature>
<dbReference type="OrthoDB" id="10570161at2759"/>
<dbReference type="Proteomes" id="UP000752696">
    <property type="component" value="Unassembled WGS sequence"/>
</dbReference>
<evidence type="ECO:0000256" key="1">
    <source>
        <dbReference type="SAM" id="MobiDB-lite"/>
    </source>
</evidence>
<name>A0A6V7HJH4_9HYME</name>
<comment type="caution">
    <text evidence="2">The sequence shown here is derived from an EMBL/GenBank/DDBJ whole genome shotgun (WGS) entry which is preliminary data.</text>
</comment>
<evidence type="ECO:0000313" key="2">
    <source>
        <dbReference type="EMBL" id="CAD1480616.1"/>
    </source>
</evidence>
<keyword evidence="3" id="KW-1185">Reference proteome</keyword>